<evidence type="ECO:0000259" key="10">
    <source>
        <dbReference type="Pfam" id="PF02670"/>
    </source>
</evidence>
<gene>
    <name evidence="9" type="primary">dxr</name>
    <name evidence="13" type="ORF">JL102_10605</name>
</gene>
<feature type="binding site" evidence="9">
    <location>
        <position position="213"/>
    </location>
    <ligand>
        <name>1-deoxy-D-xylulose 5-phosphate</name>
        <dbReference type="ChEBI" id="CHEBI:57792"/>
    </ligand>
</feature>
<feature type="binding site" evidence="9">
    <location>
        <position position="219"/>
    </location>
    <ligand>
        <name>1-deoxy-D-xylulose 5-phosphate</name>
        <dbReference type="ChEBI" id="CHEBI:57792"/>
    </ligand>
</feature>
<dbReference type="HAMAP" id="MF_00183">
    <property type="entry name" value="DXP_reductoisom"/>
    <property type="match status" value="1"/>
</dbReference>
<evidence type="ECO:0000256" key="6">
    <source>
        <dbReference type="ARBA" id="ARBA00023211"/>
    </source>
</evidence>
<feature type="binding site" evidence="9">
    <location>
        <position position="177"/>
    </location>
    <ligand>
        <name>1-deoxy-D-xylulose 5-phosphate</name>
        <dbReference type="ChEBI" id="CHEBI:57792"/>
    </ligand>
</feature>
<dbReference type="Gene3D" id="3.40.50.720">
    <property type="entry name" value="NAD(P)-binding Rossmann-like Domain"/>
    <property type="match status" value="1"/>
</dbReference>
<dbReference type="GO" id="GO:0070402">
    <property type="term" value="F:NADPH binding"/>
    <property type="evidence" value="ECO:0007669"/>
    <property type="project" value="InterPro"/>
</dbReference>
<keyword evidence="7 9" id="KW-0414">Isoprene biosynthesis</keyword>
<keyword evidence="6 9" id="KW-0464">Manganese</keyword>
<evidence type="ECO:0000256" key="5">
    <source>
        <dbReference type="ARBA" id="ARBA00023002"/>
    </source>
</evidence>
<feature type="binding site" evidence="9">
    <location>
        <position position="222"/>
    </location>
    <ligand>
        <name>1-deoxy-D-xylulose 5-phosphate</name>
        <dbReference type="ChEBI" id="CHEBI:57792"/>
    </ligand>
</feature>
<dbReference type="SUPFAM" id="SSF51735">
    <property type="entry name" value="NAD(P)-binding Rossmann-fold domains"/>
    <property type="match status" value="1"/>
</dbReference>
<sequence>MSEKRKIAILGSTGSIGTQALEVIEANPDKFEVEVLTAQNNFELLIQQAKKFKPNAVVIANDAHYKTVFEVLDPEDIKVYAGENALAAVVDMDSIDLVLTALVGYSGVKPTIRAIEAGKSIALANKETLVVAGELITRMAQEKGVNIYPVDSEHSAIFQCLVGDFHNSIEKLILTASGGPFRGKTREELLHVTKKQALKHPNWDMGAKVTIDSASLMNKGLEVIEAKWLFGVNIDQIEVVVHPQSIVHSLVQFQDGSIKAQMGLPDMKLPIQYALAYPERLKSDFPRFDFMQYPQLTFEQPDTDTFRNLALAFEAINKGGNLPCVLNAANEIAVEEFLKDNIGFLQMSDIVETCMEKISFISSPSFEDYVNTDKETRIKALELIK</sequence>
<feature type="binding site" evidence="9">
    <location>
        <position position="153"/>
    </location>
    <ligand>
        <name>Mn(2+)</name>
        <dbReference type="ChEBI" id="CHEBI:29035"/>
    </ligand>
</feature>
<keyword evidence="4 9" id="KW-0521">NADP</keyword>
<comment type="function">
    <text evidence="9">Catalyzes the NADPH-dependent rearrangement and reduction of 1-deoxy-D-xylulose-5-phosphate (DXP) to 2-C-methyl-D-erythritol 4-phosphate (MEP).</text>
</comment>
<feature type="binding site" evidence="9">
    <location>
        <position position="153"/>
    </location>
    <ligand>
        <name>1-deoxy-D-xylulose 5-phosphate</name>
        <dbReference type="ChEBI" id="CHEBI:57792"/>
    </ligand>
</feature>
<comment type="catalytic activity">
    <reaction evidence="8">
        <text>2-C-methyl-D-erythritol 4-phosphate + NADP(+) = 1-deoxy-D-xylulose 5-phosphate + NADPH + H(+)</text>
        <dbReference type="Rhea" id="RHEA:13717"/>
        <dbReference type="ChEBI" id="CHEBI:15378"/>
        <dbReference type="ChEBI" id="CHEBI:57783"/>
        <dbReference type="ChEBI" id="CHEBI:57792"/>
        <dbReference type="ChEBI" id="CHEBI:58262"/>
        <dbReference type="ChEBI" id="CHEBI:58349"/>
        <dbReference type="EC" id="1.1.1.267"/>
    </reaction>
    <physiologicalReaction direction="right-to-left" evidence="8">
        <dbReference type="Rhea" id="RHEA:13719"/>
    </physiologicalReaction>
</comment>
<dbReference type="Pfam" id="PF02670">
    <property type="entry name" value="DXP_reductoisom"/>
    <property type="match status" value="1"/>
</dbReference>
<dbReference type="GO" id="GO:0030604">
    <property type="term" value="F:1-deoxy-D-xylulose-5-phosphate reductoisomerase activity"/>
    <property type="evidence" value="ECO:0007669"/>
    <property type="project" value="UniProtKB-UniRule"/>
</dbReference>
<protein>
    <recommendedName>
        <fullName evidence="9">1-deoxy-D-xylulose 5-phosphate reductoisomerase</fullName>
        <shortName evidence="9">DXP reductoisomerase</shortName>
        <ecNumber evidence="9">1.1.1.267</ecNumber>
    </recommendedName>
    <alternativeName>
        <fullName evidence="9">1-deoxyxylulose-5-phosphate reductoisomerase</fullName>
    </alternativeName>
    <alternativeName>
        <fullName evidence="9">2-C-methyl-D-erythritol 4-phosphate synthase</fullName>
    </alternativeName>
</protein>
<evidence type="ECO:0000313" key="14">
    <source>
        <dbReference type="Proteomes" id="UP000659388"/>
    </source>
</evidence>
<dbReference type="PIRSF" id="PIRSF006205">
    <property type="entry name" value="Dxp_reductismrs"/>
    <property type="match status" value="1"/>
</dbReference>
<keyword evidence="9" id="KW-0460">Magnesium</keyword>
<feature type="binding site" evidence="9">
    <location>
        <position position="41"/>
    </location>
    <ligand>
        <name>NADPH</name>
        <dbReference type="ChEBI" id="CHEBI:57783"/>
    </ligand>
</feature>
<proteinExistence type="inferred from homology"/>
<organism evidence="13 14">
    <name type="scientific">Fulvivirga sediminis</name>
    <dbReference type="NCBI Taxonomy" id="2803949"/>
    <lineage>
        <taxon>Bacteria</taxon>
        <taxon>Pseudomonadati</taxon>
        <taxon>Bacteroidota</taxon>
        <taxon>Cytophagia</taxon>
        <taxon>Cytophagales</taxon>
        <taxon>Fulvivirgaceae</taxon>
        <taxon>Fulvivirga</taxon>
    </lineage>
</organism>
<evidence type="ECO:0000256" key="9">
    <source>
        <dbReference type="HAMAP-Rule" id="MF_00183"/>
    </source>
</evidence>
<dbReference type="Pfam" id="PF08436">
    <property type="entry name" value="DXP_redisom_C"/>
    <property type="match status" value="1"/>
</dbReference>
<dbReference type="EC" id="1.1.1.267" evidence="9"/>
<evidence type="ECO:0000256" key="2">
    <source>
        <dbReference type="ARBA" id="ARBA00006825"/>
    </source>
</evidence>
<feature type="binding site" evidence="9">
    <location>
        <position position="218"/>
    </location>
    <ligand>
        <name>1-deoxy-D-xylulose 5-phosphate</name>
        <dbReference type="ChEBI" id="CHEBI:57792"/>
    </ligand>
</feature>
<feature type="binding site" evidence="9">
    <location>
        <position position="222"/>
    </location>
    <ligand>
        <name>Mn(2+)</name>
        <dbReference type="ChEBI" id="CHEBI:29035"/>
    </ligand>
</feature>
<comment type="similarity">
    <text evidence="2 9">Belongs to the DXR family.</text>
</comment>
<evidence type="ECO:0000259" key="12">
    <source>
        <dbReference type="Pfam" id="PF13288"/>
    </source>
</evidence>
<feature type="binding site" evidence="9">
    <location>
        <position position="13"/>
    </location>
    <ligand>
        <name>NADPH</name>
        <dbReference type="ChEBI" id="CHEBI:57783"/>
    </ligand>
</feature>
<keyword evidence="3 9" id="KW-0479">Metal-binding</keyword>
<dbReference type="InterPro" id="IPR013644">
    <property type="entry name" value="DXP_reductoisomerase_C"/>
</dbReference>
<accession>A0A937F961</accession>
<feature type="binding site" evidence="9">
    <location>
        <position position="125"/>
    </location>
    <ligand>
        <name>NADPH</name>
        <dbReference type="ChEBI" id="CHEBI:57783"/>
    </ligand>
</feature>
<dbReference type="SUPFAM" id="SSF55347">
    <property type="entry name" value="Glyceraldehyde-3-phosphate dehydrogenase-like, C-terminal domain"/>
    <property type="match status" value="1"/>
</dbReference>
<dbReference type="Gene3D" id="1.10.1740.10">
    <property type="match status" value="1"/>
</dbReference>
<evidence type="ECO:0000313" key="13">
    <source>
        <dbReference type="EMBL" id="MBL3656584.1"/>
    </source>
</evidence>
<dbReference type="AlphaFoldDB" id="A0A937F961"/>
<reference evidence="13" key="1">
    <citation type="submission" date="2021-01" db="EMBL/GenBank/DDBJ databases">
        <title>Fulvivirga kasyanovii gen. nov., sp nov., a novel member of the phylum Bacteroidetes isolated from seawater in a mussel farm.</title>
        <authorList>
            <person name="Zhao L.-H."/>
            <person name="Wang Z.-J."/>
        </authorList>
    </citation>
    <scope>NUCLEOTIDE SEQUENCE</scope>
    <source>
        <strain evidence="13">2943</strain>
    </source>
</reference>
<comment type="cofactor">
    <cofactor evidence="9">
        <name>Mg(2+)</name>
        <dbReference type="ChEBI" id="CHEBI:18420"/>
    </cofactor>
    <cofactor evidence="9">
        <name>Mn(2+)</name>
        <dbReference type="ChEBI" id="CHEBI:29035"/>
    </cofactor>
</comment>
<feature type="binding site" evidence="9">
    <location>
        <position position="127"/>
    </location>
    <ligand>
        <name>NADPH</name>
        <dbReference type="ChEBI" id="CHEBI:57783"/>
    </ligand>
</feature>
<feature type="binding site" evidence="9">
    <location>
        <position position="126"/>
    </location>
    <ligand>
        <name>1-deoxy-D-xylulose 5-phosphate</name>
        <dbReference type="ChEBI" id="CHEBI:57792"/>
    </ligand>
</feature>
<evidence type="ECO:0000256" key="7">
    <source>
        <dbReference type="ARBA" id="ARBA00023229"/>
    </source>
</evidence>
<evidence type="ECO:0000259" key="11">
    <source>
        <dbReference type="Pfam" id="PF08436"/>
    </source>
</evidence>
<dbReference type="Pfam" id="PF13288">
    <property type="entry name" value="DXPR_C"/>
    <property type="match status" value="1"/>
</dbReference>
<dbReference type="FunFam" id="3.40.50.720:FF:000045">
    <property type="entry name" value="1-deoxy-D-xylulose 5-phosphate reductoisomerase"/>
    <property type="match status" value="1"/>
</dbReference>
<keyword evidence="5 9" id="KW-0560">Oxidoreductase</keyword>
<evidence type="ECO:0000256" key="3">
    <source>
        <dbReference type="ARBA" id="ARBA00022723"/>
    </source>
</evidence>
<comment type="caution">
    <text evidence="9">Lacks conserved residue(s) required for the propagation of feature annotation.</text>
</comment>
<dbReference type="InterPro" id="IPR036169">
    <property type="entry name" value="DXPR_C_sf"/>
</dbReference>
<dbReference type="NCBIfam" id="TIGR00243">
    <property type="entry name" value="Dxr"/>
    <property type="match status" value="1"/>
</dbReference>
<feature type="binding site" evidence="9">
    <location>
        <position position="200"/>
    </location>
    <ligand>
        <name>1-deoxy-D-xylulose 5-phosphate</name>
        <dbReference type="ChEBI" id="CHEBI:57792"/>
    </ligand>
</feature>
<feature type="domain" description="1-deoxy-D-xylulose 5-phosphate reductoisomerase C-terminal" evidence="11">
    <location>
        <begin position="147"/>
        <end position="230"/>
    </location>
</feature>
<dbReference type="PANTHER" id="PTHR30525:SF0">
    <property type="entry name" value="1-DEOXY-D-XYLULOSE 5-PHOSPHATE REDUCTOISOMERASE, CHLOROPLASTIC"/>
    <property type="match status" value="1"/>
</dbReference>
<feature type="binding site" evidence="9">
    <location>
        <position position="16"/>
    </location>
    <ligand>
        <name>NADPH</name>
        <dbReference type="ChEBI" id="CHEBI:57783"/>
    </ligand>
</feature>
<evidence type="ECO:0000256" key="8">
    <source>
        <dbReference type="ARBA" id="ARBA00048543"/>
    </source>
</evidence>
<feature type="binding site" evidence="9">
    <location>
        <position position="206"/>
    </location>
    <ligand>
        <name>NADPH</name>
        <dbReference type="ChEBI" id="CHEBI:57783"/>
    </ligand>
</feature>
<feature type="binding site" evidence="9">
    <location>
        <position position="14"/>
    </location>
    <ligand>
        <name>NADPH</name>
        <dbReference type="ChEBI" id="CHEBI:57783"/>
    </ligand>
</feature>
<dbReference type="EMBL" id="JAESIY010000005">
    <property type="protein sequence ID" value="MBL3656584.1"/>
    <property type="molecule type" value="Genomic_DNA"/>
</dbReference>
<evidence type="ECO:0000256" key="1">
    <source>
        <dbReference type="ARBA" id="ARBA00005094"/>
    </source>
</evidence>
<dbReference type="PANTHER" id="PTHR30525">
    <property type="entry name" value="1-DEOXY-D-XYLULOSE 5-PHOSPHATE REDUCTOISOMERASE"/>
    <property type="match status" value="1"/>
</dbReference>
<dbReference type="GO" id="GO:0051484">
    <property type="term" value="P:isopentenyl diphosphate biosynthetic process, methylerythritol 4-phosphate pathway involved in terpenoid biosynthetic process"/>
    <property type="evidence" value="ECO:0007669"/>
    <property type="project" value="TreeGrafter"/>
</dbReference>
<feature type="domain" description="1-deoxy-D-xylulose 5-phosphate reductoisomerase N-terminal" evidence="10">
    <location>
        <begin position="7"/>
        <end position="133"/>
    </location>
</feature>
<feature type="domain" description="DXP reductoisomerase C-terminal" evidence="12">
    <location>
        <begin position="262"/>
        <end position="377"/>
    </location>
</feature>
<comment type="caution">
    <text evidence="13">The sequence shown here is derived from an EMBL/GenBank/DDBJ whole genome shotgun (WGS) entry which is preliminary data.</text>
</comment>
<feature type="binding site" evidence="9">
    <location>
        <position position="152"/>
    </location>
    <ligand>
        <name>1-deoxy-D-xylulose 5-phosphate</name>
        <dbReference type="ChEBI" id="CHEBI:57792"/>
    </ligand>
</feature>
<dbReference type="GO" id="GO:0030145">
    <property type="term" value="F:manganese ion binding"/>
    <property type="evidence" value="ECO:0007669"/>
    <property type="project" value="TreeGrafter"/>
</dbReference>
<evidence type="ECO:0000256" key="4">
    <source>
        <dbReference type="ARBA" id="ARBA00022857"/>
    </source>
</evidence>
<dbReference type="InterPro" id="IPR013512">
    <property type="entry name" value="DXP_reductoisomerase_N"/>
</dbReference>
<dbReference type="InterPro" id="IPR036291">
    <property type="entry name" value="NAD(P)-bd_dom_sf"/>
</dbReference>
<name>A0A937F961_9BACT</name>
<dbReference type="SUPFAM" id="SSF69055">
    <property type="entry name" value="1-deoxy-D-xylulose-5-phosphate reductoisomerase, C-terminal domain"/>
    <property type="match status" value="1"/>
</dbReference>
<dbReference type="Proteomes" id="UP000659388">
    <property type="component" value="Unassembled WGS sequence"/>
</dbReference>
<dbReference type="InterPro" id="IPR026877">
    <property type="entry name" value="DXPR_C"/>
</dbReference>
<dbReference type="NCBIfam" id="NF009114">
    <property type="entry name" value="PRK12464.1"/>
    <property type="match status" value="1"/>
</dbReference>
<feature type="binding site" evidence="9">
    <location>
        <position position="151"/>
    </location>
    <ligand>
        <name>Mn(2+)</name>
        <dbReference type="ChEBI" id="CHEBI:29035"/>
    </ligand>
</feature>
<comment type="pathway">
    <text evidence="1 9">Isoprenoid biosynthesis; isopentenyl diphosphate biosynthesis via DXP pathway; isopentenyl diphosphate from 1-deoxy-D-xylulose 5-phosphate: step 1/6.</text>
</comment>
<dbReference type="InterPro" id="IPR003821">
    <property type="entry name" value="DXP_reductoisomerase"/>
</dbReference>
<dbReference type="RefSeq" id="WP_202244371.1">
    <property type="nucleotide sequence ID" value="NZ_JAESIY010000005.1"/>
</dbReference>
<keyword evidence="14" id="KW-1185">Reference proteome</keyword>
<feature type="binding site" evidence="9">
    <location>
        <position position="15"/>
    </location>
    <ligand>
        <name>NADPH</name>
        <dbReference type="ChEBI" id="CHEBI:57783"/>
    </ligand>
</feature>